<feature type="transmembrane region" description="Helical" evidence="8">
    <location>
        <begin position="107"/>
        <end position="128"/>
    </location>
</feature>
<dbReference type="PANTHER" id="PTHR11662:SF456">
    <property type="entry name" value="VESICULAR GLUTAMATE TRANSPORTER, ISOFORM A"/>
    <property type="match status" value="1"/>
</dbReference>
<dbReference type="GO" id="GO:0015293">
    <property type="term" value="F:symporter activity"/>
    <property type="evidence" value="ECO:0007669"/>
    <property type="project" value="UniProtKB-KW"/>
</dbReference>
<evidence type="ECO:0000256" key="2">
    <source>
        <dbReference type="ARBA" id="ARBA00022448"/>
    </source>
</evidence>
<dbReference type="GO" id="GO:0035249">
    <property type="term" value="P:synaptic transmission, glutamatergic"/>
    <property type="evidence" value="ECO:0007669"/>
    <property type="project" value="TreeGrafter"/>
</dbReference>
<keyword evidence="6 8" id="KW-0472">Membrane</keyword>
<gene>
    <name evidence="10" type="primary">LOC109465634</name>
</gene>
<feature type="non-terminal residue" evidence="10">
    <location>
        <position position="402"/>
    </location>
</feature>
<evidence type="ECO:0000256" key="3">
    <source>
        <dbReference type="ARBA" id="ARBA00022692"/>
    </source>
</evidence>
<comment type="subcellular location">
    <subcellularLocation>
        <location evidence="1">Membrane</location>
        <topology evidence="1">Multi-pass membrane protein</topology>
    </subcellularLocation>
</comment>
<evidence type="ECO:0000313" key="9">
    <source>
        <dbReference type="Proteomes" id="UP000515135"/>
    </source>
</evidence>
<dbReference type="RefSeq" id="XP_019618565.1">
    <property type="nucleotide sequence ID" value="XM_019763006.1"/>
</dbReference>
<reference evidence="10" key="1">
    <citation type="submission" date="2025-08" db="UniProtKB">
        <authorList>
            <consortium name="RefSeq"/>
        </authorList>
    </citation>
    <scope>IDENTIFICATION</scope>
    <source>
        <tissue evidence="10">Gonad</tissue>
    </source>
</reference>
<dbReference type="Proteomes" id="UP000515135">
    <property type="component" value="Unplaced"/>
</dbReference>
<organism evidence="9 10">
    <name type="scientific">Branchiostoma belcheri</name>
    <name type="common">Amphioxus</name>
    <dbReference type="NCBI Taxonomy" id="7741"/>
    <lineage>
        <taxon>Eukaryota</taxon>
        <taxon>Metazoa</taxon>
        <taxon>Chordata</taxon>
        <taxon>Cephalochordata</taxon>
        <taxon>Leptocardii</taxon>
        <taxon>Amphioxiformes</taxon>
        <taxon>Branchiostomatidae</taxon>
        <taxon>Branchiostoma</taxon>
    </lineage>
</organism>
<dbReference type="GO" id="GO:0030672">
    <property type="term" value="C:synaptic vesicle membrane"/>
    <property type="evidence" value="ECO:0007669"/>
    <property type="project" value="TreeGrafter"/>
</dbReference>
<evidence type="ECO:0000256" key="1">
    <source>
        <dbReference type="ARBA" id="ARBA00004141"/>
    </source>
</evidence>
<dbReference type="OrthoDB" id="10370587at2759"/>
<feature type="transmembrane region" description="Helical" evidence="8">
    <location>
        <begin position="220"/>
        <end position="241"/>
    </location>
</feature>
<evidence type="ECO:0000256" key="5">
    <source>
        <dbReference type="ARBA" id="ARBA00022989"/>
    </source>
</evidence>
<dbReference type="GO" id="GO:0005326">
    <property type="term" value="F:neurotransmitter transmembrane transporter activity"/>
    <property type="evidence" value="ECO:0007669"/>
    <property type="project" value="TreeGrafter"/>
</dbReference>
<dbReference type="InterPro" id="IPR050382">
    <property type="entry name" value="MFS_Na/Anion_cotransporter"/>
</dbReference>
<keyword evidence="9" id="KW-1185">Reference proteome</keyword>
<dbReference type="SUPFAM" id="SSF103473">
    <property type="entry name" value="MFS general substrate transporter"/>
    <property type="match status" value="2"/>
</dbReference>
<dbReference type="KEGG" id="bbel:109465634"/>
<keyword evidence="4" id="KW-0769">Symport</keyword>
<evidence type="ECO:0000256" key="8">
    <source>
        <dbReference type="SAM" id="Phobius"/>
    </source>
</evidence>
<sequence length="402" mass="43101">MAAQLSQQSQPRSLPLQLFLHSCTLFNTSGFAHLQKKDMGGRAEAVSTEAITTPQKLLCVLLFTAVLVPYAGRTSVSVILVELQTQSDNNTNTNVSKLQSQYSQFKVGVILSSVYIGLLPSSFIGGYLAYRYSALRVLLISVGASSIVHSLAPVMFQHFETAVIQRVLAGVAEKSIPFLSMVTSPAVWAFSLLNVASYIWDPSLLPLYFNQSFGANIELVGVLSGLPVLIFGFLEPIFALIGNQISKHVSTTATRKIMAVTSCLCVAGCLFVAAFTTDSVVAACFVTLGYGFSAARAAVADANAFDIAPRYASVLSGICRVLCRVAGLAFPLVVTALTKNKSTKEWSYVIIITACVFAATALFFGTFGSGKEQLWAQLDHNGDIQDSGNQRTRGSKKNDEAD</sequence>
<dbReference type="GO" id="GO:0050803">
    <property type="term" value="P:regulation of synapse structure or activity"/>
    <property type="evidence" value="ECO:0007669"/>
    <property type="project" value="TreeGrafter"/>
</dbReference>
<protein>
    <submittedName>
        <fullName evidence="10">Vesicular glutamate transporter 1-like</fullName>
    </submittedName>
</protein>
<evidence type="ECO:0000256" key="7">
    <source>
        <dbReference type="SAM" id="MobiDB-lite"/>
    </source>
</evidence>
<keyword evidence="2" id="KW-0813">Transport</keyword>
<dbReference type="AlphaFoldDB" id="A0A6P4XPE4"/>
<proteinExistence type="predicted"/>
<evidence type="ECO:0000256" key="4">
    <source>
        <dbReference type="ARBA" id="ARBA00022847"/>
    </source>
</evidence>
<keyword evidence="5 8" id="KW-1133">Transmembrane helix</keyword>
<feature type="transmembrane region" description="Helical" evidence="8">
    <location>
        <begin position="346"/>
        <end position="367"/>
    </location>
</feature>
<feature type="transmembrane region" description="Helical" evidence="8">
    <location>
        <begin position="311"/>
        <end position="334"/>
    </location>
</feature>
<dbReference type="Gene3D" id="1.20.1250.20">
    <property type="entry name" value="MFS general substrate transporter like domains"/>
    <property type="match status" value="2"/>
</dbReference>
<feature type="region of interest" description="Disordered" evidence="7">
    <location>
        <begin position="381"/>
        <end position="402"/>
    </location>
</feature>
<feature type="transmembrane region" description="Helical" evidence="8">
    <location>
        <begin position="253"/>
        <end position="274"/>
    </location>
</feature>
<dbReference type="GeneID" id="109465634"/>
<feature type="transmembrane region" description="Helical" evidence="8">
    <location>
        <begin position="134"/>
        <end position="156"/>
    </location>
</feature>
<accession>A0A6P4XPE4</accession>
<evidence type="ECO:0000256" key="6">
    <source>
        <dbReference type="ARBA" id="ARBA00023136"/>
    </source>
</evidence>
<dbReference type="GO" id="GO:0060076">
    <property type="term" value="C:excitatory synapse"/>
    <property type="evidence" value="ECO:0007669"/>
    <property type="project" value="TreeGrafter"/>
</dbReference>
<dbReference type="PANTHER" id="PTHR11662">
    <property type="entry name" value="SOLUTE CARRIER FAMILY 17"/>
    <property type="match status" value="1"/>
</dbReference>
<dbReference type="GO" id="GO:0005313">
    <property type="term" value="F:L-glutamate transmembrane transporter activity"/>
    <property type="evidence" value="ECO:0007669"/>
    <property type="project" value="TreeGrafter"/>
</dbReference>
<dbReference type="FunFam" id="1.20.1250.20:FF:000003">
    <property type="entry name" value="Solute carrier family 17 member 3"/>
    <property type="match status" value="1"/>
</dbReference>
<feature type="transmembrane region" description="Helical" evidence="8">
    <location>
        <begin position="176"/>
        <end position="200"/>
    </location>
</feature>
<dbReference type="GO" id="GO:0098700">
    <property type="term" value="P:neurotransmitter loading into synaptic vesicle"/>
    <property type="evidence" value="ECO:0007669"/>
    <property type="project" value="TreeGrafter"/>
</dbReference>
<dbReference type="InterPro" id="IPR036259">
    <property type="entry name" value="MFS_trans_sf"/>
</dbReference>
<name>A0A6P4XPE4_BRABE</name>
<evidence type="ECO:0000313" key="10">
    <source>
        <dbReference type="RefSeq" id="XP_019618565.1"/>
    </source>
</evidence>
<keyword evidence="3 8" id="KW-0812">Transmembrane</keyword>